<keyword evidence="2" id="KW-1185">Reference proteome</keyword>
<name>A0A814JK05_9BILA</name>
<dbReference type="Proteomes" id="UP000663879">
    <property type="component" value="Unassembled WGS sequence"/>
</dbReference>
<dbReference type="EMBL" id="CAJNOC010004965">
    <property type="protein sequence ID" value="CAF1038783.1"/>
    <property type="molecule type" value="Genomic_DNA"/>
</dbReference>
<organism evidence="1 2">
    <name type="scientific">Brachionus calyciflorus</name>
    <dbReference type="NCBI Taxonomy" id="104777"/>
    <lineage>
        <taxon>Eukaryota</taxon>
        <taxon>Metazoa</taxon>
        <taxon>Spiralia</taxon>
        <taxon>Gnathifera</taxon>
        <taxon>Rotifera</taxon>
        <taxon>Eurotatoria</taxon>
        <taxon>Monogononta</taxon>
        <taxon>Pseudotrocha</taxon>
        <taxon>Ploima</taxon>
        <taxon>Brachionidae</taxon>
        <taxon>Brachionus</taxon>
    </lineage>
</organism>
<gene>
    <name evidence="1" type="ORF">OXX778_LOCUS18242</name>
</gene>
<comment type="caution">
    <text evidence="1">The sequence shown here is derived from an EMBL/GenBank/DDBJ whole genome shotgun (WGS) entry which is preliminary data.</text>
</comment>
<proteinExistence type="predicted"/>
<sequence length="161" mass="19068">MTRKKIVNQKLENRIQKKKNCTNDENLDFPRKKRKILILDRTESFLNEHDENSELEPIFESTSLITPSKSSDFLKKEIIQYKLDIGTVTRDMYERLIGDKWIHDLIIEYYLECVKGSKKVFIMPSNISCKLFVQADFSGMFDNKGAPLHFTEENFLLYDYI</sequence>
<protein>
    <submittedName>
        <fullName evidence="1">Uncharacterized protein</fullName>
    </submittedName>
</protein>
<evidence type="ECO:0000313" key="2">
    <source>
        <dbReference type="Proteomes" id="UP000663879"/>
    </source>
</evidence>
<dbReference type="AlphaFoldDB" id="A0A814JK05"/>
<evidence type="ECO:0000313" key="1">
    <source>
        <dbReference type="EMBL" id="CAF1038783.1"/>
    </source>
</evidence>
<reference evidence="1" key="1">
    <citation type="submission" date="2021-02" db="EMBL/GenBank/DDBJ databases">
        <authorList>
            <person name="Nowell W R."/>
        </authorList>
    </citation>
    <scope>NUCLEOTIDE SEQUENCE</scope>
    <source>
        <strain evidence="1">Ploen Becks lab</strain>
    </source>
</reference>
<accession>A0A814JK05</accession>